<dbReference type="InterPro" id="IPR049449">
    <property type="entry name" value="TesB_ACOT8-like_N"/>
</dbReference>
<feature type="domain" description="Acyl-CoA thioesterase-like N-terminal HotDog" evidence="2">
    <location>
        <begin position="35"/>
        <end position="115"/>
    </location>
</feature>
<organism evidence="4 5">
    <name type="scientific">Dietzia aurantiaca</name>
    <dbReference type="NCBI Taxonomy" id="983873"/>
    <lineage>
        <taxon>Bacteria</taxon>
        <taxon>Bacillati</taxon>
        <taxon>Actinomycetota</taxon>
        <taxon>Actinomycetes</taxon>
        <taxon>Mycobacteriales</taxon>
        <taxon>Dietziaceae</taxon>
        <taxon>Dietzia</taxon>
    </lineage>
</organism>
<gene>
    <name evidence="4" type="ORF">ACFO7U_17635</name>
</gene>
<dbReference type="InterPro" id="IPR049450">
    <property type="entry name" value="ACOT8-like_C"/>
</dbReference>
<evidence type="ECO:0000313" key="5">
    <source>
        <dbReference type="Proteomes" id="UP001595836"/>
    </source>
</evidence>
<sequence>MPEKSTDETPTHVLDQVVALTPAGEHRFRGRTHEAWANMVGPFGGTTAATMLNAVLQHPERHGDPLALTLNYAGPVADGEFLIEARPVRTNRSNQHWVLEMRQGDEVVTTATALTGLRRETWSETETGPPEVPAPEELPRASEDRGVRWIGNYDMRFVTGGWDDVAGDEGTTTSTTTMWIRDSPERGLDHLSLTALGDSFFPRSFLRLGRPVPAGTVTLSIYFMATSDELEAQGADFVLGSVHAHRFHGNYHDESARLWSRDGTLLAISNQLMYFKS</sequence>
<feature type="region of interest" description="Disordered" evidence="1">
    <location>
        <begin position="121"/>
        <end position="140"/>
    </location>
</feature>
<dbReference type="InterPro" id="IPR042171">
    <property type="entry name" value="Acyl-CoA_hotdog"/>
</dbReference>
<accession>A0ABV9PUX0</accession>
<dbReference type="Pfam" id="PF13622">
    <property type="entry name" value="4HBT_3"/>
    <property type="match status" value="1"/>
</dbReference>
<evidence type="ECO:0000313" key="4">
    <source>
        <dbReference type="EMBL" id="MFC4756592.1"/>
    </source>
</evidence>
<dbReference type="RefSeq" id="WP_344996792.1">
    <property type="nucleotide sequence ID" value="NZ_BAABCD010000057.1"/>
</dbReference>
<dbReference type="EMBL" id="JBHSHP010000061">
    <property type="protein sequence ID" value="MFC4756592.1"/>
    <property type="molecule type" value="Genomic_DNA"/>
</dbReference>
<evidence type="ECO:0000256" key="1">
    <source>
        <dbReference type="SAM" id="MobiDB-lite"/>
    </source>
</evidence>
<keyword evidence="5" id="KW-1185">Reference proteome</keyword>
<dbReference type="Proteomes" id="UP001595836">
    <property type="component" value="Unassembled WGS sequence"/>
</dbReference>
<dbReference type="PANTHER" id="PTHR38110">
    <property type="entry name" value="CHROMOSOME 23, WHOLE GENOME SHOTGUN SEQUENCE"/>
    <property type="match status" value="1"/>
</dbReference>
<protein>
    <submittedName>
        <fullName evidence="4">Thioesterase family protein</fullName>
    </submittedName>
</protein>
<name>A0ABV9PUX0_9ACTN</name>
<evidence type="ECO:0000259" key="3">
    <source>
        <dbReference type="Pfam" id="PF20789"/>
    </source>
</evidence>
<proteinExistence type="predicted"/>
<dbReference type="Gene3D" id="2.40.160.210">
    <property type="entry name" value="Acyl-CoA thioesterase, double hotdog domain"/>
    <property type="match status" value="1"/>
</dbReference>
<dbReference type="Pfam" id="PF20789">
    <property type="entry name" value="4HBT_3C"/>
    <property type="match status" value="1"/>
</dbReference>
<dbReference type="SUPFAM" id="SSF54637">
    <property type="entry name" value="Thioesterase/thiol ester dehydrase-isomerase"/>
    <property type="match status" value="2"/>
</dbReference>
<comment type="caution">
    <text evidence="4">The sequence shown here is derived from an EMBL/GenBank/DDBJ whole genome shotgun (WGS) entry which is preliminary data.</text>
</comment>
<dbReference type="InterPro" id="IPR052389">
    <property type="entry name" value="Sec_Metab_Biosynth-Assoc"/>
</dbReference>
<evidence type="ECO:0000259" key="2">
    <source>
        <dbReference type="Pfam" id="PF13622"/>
    </source>
</evidence>
<dbReference type="PANTHER" id="PTHR38110:SF1">
    <property type="entry name" value="THIOESTERASE DOMAIN-CONTAINING PROTEIN"/>
    <property type="match status" value="1"/>
</dbReference>
<feature type="domain" description="Acyl-CoA thioesterase-like C-terminal" evidence="3">
    <location>
        <begin position="135"/>
        <end position="274"/>
    </location>
</feature>
<reference evidence="5" key="1">
    <citation type="journal article" date="2019" name="Int. J. Syst. Evol. Microbiol.">
        <title>The Global Catalogue of Microorganisms (GCM) 10K type strain sequencing project: providing services to taxonomists for standard genome sequencing and annotation.</title>
        <authorList>
            <consortium name="The Broad Institute Genomics Platform"/>
            <consortium name="The Broad Institute Genome Sequencing Center for Infectious Disease"/>
            <person name="Wu L."/>
            <person name="Ma J."/>
        </authorList>
    </citation>
    <scope>NUCLEOTIDE SEQUENCE [LARGE SCALE GENOMIC DNA]</scope>
    <source>
        <strain evidence="5">JCM 11882</strain>
    </source>
</reference>
<dbReference type="InterPro" id="IPR029069">
    <property type="entry name" value="HotDog_dom_sf"/>
</dbReference>